<organism evidence="1 2">
    <name type="scientific">Racocetra persica</name>
    <dbReference type="NCBI Taxonomy" id="160502"/>
    <lineage>
        <taxon>Eukaryota</taxon>
        <taxon>Fungi</taxon>
        <taxon>Fungi incertae sedis</taxon>
        <taxon>Mucoromycota</taxon>
        <taxon>Glomeromycotina</taxon>
        <taxon>Glomeromycetes</taxon>
        <taxon>Diversisporales</taxon>
        <taxon>Gigasporaceae</taxon>
        <taxon>Racocetra</taxon>
    </lineage>
</organism>
<evidence type="ECO:0000313" key="1">
    <source>
        <dbReference type="EMBL" id="CAG8715956.1"/>
    </source>
</evidence>
<protein>
    <submittedName>
        <fullName evidence="1">25485_t:CDS:1</fullName>
    </submittedName>
</protein>
<gene>
    <name evidence="1" type="ORF">RPERSI_LOCUS10893</name>
</gene>
<dbReference type="EMBL" id="CAJVQC010022004">
    <property type="protein sequence ID" value="CAG8715956.1"/>
    <property type="molecule type" value="Genomic_DNA"/>
</dbReference>
<evidence type="ECO:0000313" key="2">
    <source>
        <dbReference type="Proteomes" id="UP000789920"/>
    </source>
</evidence>
<name>A0ACA9PLJ0_9GLOM</name>
<comment type="caution">
    <text evidence="1">The sequence shown here is derived from an EMBL/GenBank/DDBJ whole genome shotgun (WGS) entry which is preliminary data.</text>
</comment>
<sequence>LSQNSKLELLSISDNYFPPQDLSFLSHLVNLKTLGVGNGNKKRIEEGIYNHFFGSLKPLQNMTSLEMLSIDDTDLDDGLEYLPDSINFFWCSAKYKGDAKVKAIYNLFTGGLGERVTDEEFEFINNFSRMLQNYKRVLKERTQKVAEELNFINNLTSDRENKEKLSLESTDKMDSKLQRGYKDWKDIHPGKDADWILNHGNDKELRKEFQETYQTLEEFIRSEEEPEKKISVDAQEYFDKYYPKEQKQSIAELDIRNENLEGSLKIENFTNLRCLECSENKITQLVIINCPNLELVDCSYNRLVNLNFSNCPNLRQLSCYDNFLTELDLSQFPKLENLSISDNNFPQQDLSFLSSSNLVNLKVLALGKCINVIKDNSHRIENGIYNRFAGSLKPLQNMHNLEKLDISNTDIDSGLEYLPDTNFRKDAKVQDIYNIFSNEEGKQNQSLTLKNYLEILVPKSSEKKLGTEDEVHKLDNRLTSLVVKNCPNLTSISCGRNQLTTLATKNCPKIINISAEDNYLNNLDISHPQKLVYLNLSNNYYSTKQDLAFFNRFTNLEKILLGGIPFRGSLKSLNINNLTRLKEINISDTLIDDGLEYLPESLEIIHCWGCLRLARELKNYRLGSRMGYNYQA</sequence>
<keyword evidence="2" id="KW-1185">Reference proteome</keyword>
<reference evidence="1" key="1">
    <citation type="submission" date="2021-06" db="EMBL/GenBank/DDBJ databases">
        <authorList>
            <person name="Kallberg Y."/>
            <person name="Tangrot J."/>
            <person name="Rosling A."/>
        </authorList>
    </citation>
    <scope>NUCLEOTIDE SEQUENCE</scope>
    <source>
        <strain evidence="1">MA461A</strain>
    </source>
</reference>
<proteinExistence type="predicted"/>
<feature type="non-terminal residue" evidence="1">
    <location>
        <position position="1"/>
    </location>
</feature>
<dbReference type="Proteomes" id="UP000789920">
    <property type="component" value="Unassembled WGS sequence"/>
</dbReference>
<accession>A0ACA9PLJ0</accession>